<accession>A0A166ERM9</accession>
<dbReference type="Gene3D" id="3.90.550.50">
    <property type="match status" value="1"/>
</dbReference>
<comment type="caution">
    <text evidence="15">Lacks conserved residue(s) required for the propagation of feature annotation.</text>
</comment>
<evidence type="ECO:0000256" key="4">
    <source>
        <dbReference type="ARBA" id="ARBA00008661"/>
    </source>
</evidence>
<dbReference type="GO" id="GO:0000139">
    <property type="term" value="C:Golgi membrane"/>
    <property type="evidence" value="ECO:0007669"/>
    <property type="project" value="UniProtKB-SubCell"/>
</dbReference>
<keyword evidence="6" id="KW-0808">Transferase</keyword>
<comment type="subcellular location">
    <subcellularLocation>
        <location evidence="2 15">Golgi apparatus membrane</location>
        <topology evidence="2 15">Single-pass type II membrane protein</topology>
    </subcellularLocation>
</comment>
<reference evidence="16" key="1">
    <citation type="journal article" date="2016" name="Nat. Genet.">
        <title>A high-quality carrot genome assembly provides new insights into carotenoid accumulation and asterid genome evolution.</title>
        <authorList>
            <person name="Iorizzo M."/>
            <person name="Ellison S."/>
            <person name="Senalik D."/>
            <person name="Zeng P."/>
            <person name="Satapoomin P."/>
            <person name="Huang J."/>
            <person name="Bowman M."/>
            <person name="Iovene M."/>
            <person name="Sanseverino W."/>
            <person name="Cavagnaro P."/>
            <person name="Yildiz M."/>
            <person name="Macko-Podgorni A."/>
            <person name="Moranska E."/>
            <person name="Grzebelus E."/>
            <person name="Grzebelus D."/>
            <person name="Ashrafi H."/>
            <person name="Zheng Z."/>
            <person name="Cheng S."/>
            <person name="Spooner D."/>
            <person name="Van Deynze A."/>
            <person name="Simon P."/>
        </authorList>
    </citation>
    <scope>NUCLEOTIDE SEQUENCE [LARGE SCALE GENOMIC DNA]</scope>
    <source>
        <tissue evidence="16">Leaf</tissue>
    </source>
</reference>
<keyword evidence="18" id="KW-1185">Reference proteome</keyword>
<name>A0A166ERM9_DAUCS</name>
<keyword evidence="7 15" id="KW-0812">Transmembrane</keyword>
<dbReference type="EMBL" id="CP093344">
    <property type="protein sequence ID" value="WOG89485.1"/>
    <property type="molecule type" value="Genomic_DNA"/>
</dbReference>
<feature type="transmembrane region" description="Helical" evidence="15">
    <location>
        <begin position="264"/>
        <end position="286"/>
    </location>
</feature>
<dbReference type="Pfam" id="PF01762">
    <property type="entry name" value="Galactosyl_T"/>
    <property type="match status" value="1"/>
</dbReference>
<dbReference type="InterPro" id="IPR002659">
    <property type="entry name" value="Glyco_trans_31"/>
</dbReference>
<evidence type="ECO:0000256" key="3">
    <source>
        <dbReference type="ARBA" id="ARBA00004922"/>
    </source>
</evidence>
<evidence type="ECO:0000256" key="1">
    <source>
        <dbReference type="ARBA" id="ARBA00001936"/>
    </source>
</evidence>
<evidence type="ECO:0000256" key="15">
    <source>
        <dbReference type="RuleBase" id="RU363063"/>
    </source>
</evidence>
<proteinExistence type="inferred from homology"/>
<evidence type="ECO:0000256" key="5">
    <source>
        <dbReference type="ARBA" id="ARBA00022676"/>
    </source>
</evidence>
<reference evidence="17" key="2">
    <citation type="submission" date="2022-03" db="EMBL/GenBank/DDBJ databases">
        <title>Draft title - Genomic analysis of global carrot germplasm unveils the trajectory of domestication and the origin of high carotenoid orange carrot.</title>
        <authorList>
            <person name="Iorizzo M."/>
            <person name="Ellison S."/>
            <person name="Senalik D."/>
            <person name="Macko-Podgorni A."/>
            <person name="Grzebelus D."/>
            <person name="Bostan H."/>
            <person name="Rolling W."/>
            <person name="Curaba J."/>
            <person name="Simon P."/>
        </authorList>
    </citation>
    <scope>NUCLEOTIDE SEQUENCE</scope>
    <source>
        <tissue evidence="17">Leaf</tissue>
    </source>
</reference>
<evidence type="ECO:0000256" key="6">
    <source>
        <dbReference type="ARBA" id="ARBA00022679"/>
    </source>
</evidence>
<comment type="cofactor">
    <cofactor evidence="1 15">
        <name>Mn(2+)</name>
        <dbReference type="ChEBI" id="CHEBI:29035"/>
    </cofactor>
</comment>
<evidence type="ECO:0000256" key="2">
    <source>
        <dbReference type="ARBA" id="ARBA00004323"/>
    </source>
</evidence>
<dbReference type="PANTHER" id="PTHR11214:SF85">
    <property type="entry name" value="BETA-1,3-GALACTOSYLTRANSFERASE 12-RELATED"/>
    <property type="match status" value="1"/>
</dbReference>
<comment type="function">
    <text evidence="14">Beta-1,3-galactosyltransferase that transfers galactose from UDP-galactose to substrates with a terminal glycosyl residue.</text>
</comment>
<evidence type="ECO:0000256" key="13">
    <source>
        <dbReference type="ARBA" id="ARBA00023211"/>
    </source>
</evidence>
<keyword evidence="9 15" id="KW-1133">Transmembrane helix</keyword>
<dbReference type="EMBL" id="LNRQ01000002">
    <property type="protein sequence ID" value="KZN06890.1"/>
    <property type="molecule type" value="Genomic_DNA"/>
</dbReference>
<evidence type="ECO:0000256" key="8">
    <source>
        <dbReference type="ARBA" id="ARBA00022968"/>
    </source>
</evidence>
<sequence>MPRKFSPFNSAAGIIATADYLPTFGNSSSPRKPIFLLRLYNPTWLLVSLSFIFCLSGVIFALYAVLGPIPTFRCGRVEDTFRPFYSLSQRPGGESMTNGVLTDRIKFVGLVGIQTGFGSRDRRRALRSTWFPSHPDALLRLEQATGLAFRFVIGRTKNARKMAELEKEIEEYNDFLILDVEEEYRNLKYKSLAYFKAAFQLFEANYYVKADDDIYLRPDRLATLLAKERTHALTYIGCMKKGPVFTNPKSKWFEKSADVIGSGYFMHAYGPIYVLSAGVVASLVIARNNSLRMFNNEDVTIGSWMLALNVWHEDNRAICDSRCTSTSIAVWDIPKCSGLCNPETRMKQLHNISMCSKSPTLPPHGW</sequence>
<dbReference type="GO" id="GO:0008378">
    <property type="term" value="F:galactosyltransferase activity"/>
    <property type="evidence" value="ECO:0007669"/>
    <property type="project" value="TreeGrafter"/>
</dbReference>
<evidence type="ECO:0000256" key="12">
    <source>
        <dbReference type="ARBA" id="ARBA00023180"/>
    </source>
</evidence>
<keyword evidence="5 15" id="KW-0328">Glycosyltransferase</keyword>
<evidence type="ECO:0000256" key="10">
    <source>
        <dbReference type="ARBA" id="ARBA00023034"/>
    </source>
</evidence>
<evidence type="ECO:0000313" key="16">
    <source>
        <dbReference type="EMBL" id="KZN06890.1"/>
    </source>
</evidence>
<evidence type="ECO:0000256" key="14">
    <source>
        <dbReference type="ARBA" id="ARBA00055406"/>
    </source>
</evidence>
<evidence type="ECO:0000256" key="9">
    <source>
        <dbReference type="ARBA" id="ARBA00022989"/>
    </source>
</evidence>
<dbReference type="OMA" id="EKYNDFM"/>
<dbReference type="AlphaFoldDB" id="A0A166ERM9"/>
<organism evidence="16">
    <name type="scientific">Daucus carota subsp. sativus</name>
    <name type="common">Carrot</name>
    <dbReference type="NCBI Taxonomy" id="79200"/>
    <lineage>
        <taxon>Eukaryota</taxon>
        <taxon>Viridiplantae</taxon>
        <taxon>Streptophyta</taxon>
        <taxon>Embryophyta</taxon>
        <taxon>Tracheophyta</taxon>
        <taxon>Spermatophyta</taxon>
        <taxon>Magnoliopsida</taxon>
        <taxon>eudicotyledons</taxon>
        <taxon>Gunneridae</taxon>
        <taxon>Pentapetalae</taxon>
        <taxon>asterids</taxon>
        <taxon>campanulids</taxon>
        <taxon>Apiales</taxon>
        <taxon>Apiaceae</taxon>
        <taxon>Apioideae</taxon>
        <taxon>Scandiceae</taxon>
        <taxon>Daucinae</taxon>
        <taxon>Daucus</taxon>
        <taxon>Daucus sect. Daucus</taxon>
    </lineage>
</organism>
<evidence type="ECO:0000256" key="11">
    <source>
        <dbReference type="ARBA" id="ARBA00023136"/>
    </source>
</evidence>
<keyword evidence="8" id="KW-0735">Signal-anchor</keyword>
<evidence type="ECO:0000313" key="18">
    <source>
        <dbReference type="Proteomes" id="UP000077755"/>
    </source>
</evidence>
<dbReference type="EC" id="2.4.1.-" evidence="15"/>
<keyword evidence="11 15" id="KW-0472">Membrane</keyword>
<dbReference type="PANTHER" id="PTHR11214">
    <property type="entry name" value="BETA-1,3-N-ACETYLGLUCOSAMINYLTRANSFERASE"/>
    <property type="match status" value="1"/>
</dbReference>
<dbReference type="FunFam" id="3.90.550.50:FF:000012">
    <property type="entry name" value="Hexosyltransferase"/>
    <property type="match status" value="1"/>
</dbReference>
<evidence type="ECO:0000313" key="17">
    <source>
        <dbReference type="EMBL" id="WOG89485.1"/>
    </source>
</evidence>
<dbReference type="Gramene" id="KZN06890">
    <property type="protein sequence ID" value="KZN06890"/>
    <property type="gene ID" value="DCAR_007727"/>
</dbReference>
<comment type="pathway">
    <text evidence="3">Protein modification; protein glycosylation.</text>
</comment>
<keyword evidence="12" id="KW-0325">Glycoprotein</keyword>
<dbReference type="OrthoDB" id="414175at2759"/>
<keyword evidence="10 15" id="KW-0333">Golgi apparatus</keyword>
<dbReference type="KEGG" id="dcr:108206958"/>
<keyword evidence="13 15" id="KW-0464">Manganese</keyword>
<dbReference type="UniPathway" id="UPA00378"/>
<evidence type="ECO:0000256" key="7">
    <source>
        <dbReference type="ARBA" id="ARBA00022692"/>
    </source>
</evidence>
<gene>
    <name evidence="16" type="ORF">DCAR_007727</name>
    <name evidence="17" type="ORF">DCAR_0208723</name>
</gene>
<comment type="similarity">
    <text evidence="4 15">Belongs to the glycosyltransferase 31 family.</text>
</comment>
<feature type="transmembrane region" description="Helical" evidence="15">
    <location>
        <begin position="44"/>
        <end position="66"/>
    </location>
</feature>
<protein>
    <recommendedName>
        <fullName evidence="15">Hexosyltransferase</fullName>
        <ecNumber evidence="15">2.4.1.-</ecNumber>
    </recommendedName>
</protein>
<dbReference type="Proteomes" id="UP000077755">
    <property type="component" value="Chromosome 2"/>
</dbReference>